<evidence type="ECO:0000256" key="4">
    <source>
        <dbReference type="ARBA" id="ARBA00023136"/>
    </source>
</evidence>
<proteinExistence type="predicted"/>
<keyword evidence="3 5" id="KW-1133">Transmembrane helix</keyword>
<name>A0A9X2EGZ1_9NOCA</name>
<dbReference type="PANTHER" id="PTHR12714">
    <property type="entry name" value="PROTEIN-S ISOPRENYLCYSTEINE O-METHYLTRANSFERASE"/>
    <property type="match status" value="1"/>
</dbReference>
<dbReference type="InterPro" id="IPR007318">
    <property type="entry name" value="Phopholipid_MeTrfase"/>
</dbReference>
<dbReference type="GO" id="GO:0012505">
    <property type="term" value="C:endomembrane system"/>
    <property type="evidence" value="ECO:0007669"/>
    <property type="project" value="UniProtKB-SubCell"/>
</dbReference>
<reference evidence="6" key="1">
    <citation type="submission" date="2022-06" db="EMBL/GenBank/DDBJ databases">
        <title>Novel species in genus nocardia.</title>
        <authorList>
            <person name="Li F."/>
        </authorList>
    </citation>
    <scope>NUCLEOTIDE SEQUENCE</scope>
    <source>
        <strain evidence="6">CDC141</strain>
    </source>
</reference>
<dbReference type="EMBL" id="JAMRXG010000023">
    <property type="protein sequence ID" value="MCM6778548.1"/>
    <property type="molecule type" value="Genomic_DNA"/>
</dbReference>
<sequence length="202" mass="21843">MVTTVVALVLFVVWLVVAFGVRILIAVRRTGETGIRPPARFSTQWWGERCFHLVAVLAFAGTAADLTGFLPRIAPLDHPALRLIGAIIAVCGIAATLACQLAMGNSWRIGVDEHERTPLVTTGIFAVIRNPIFAAVLLTALGLTLMVPNPLSLTGLVLLTATVELLVRAVEEPYLRRAHGAAYLHYAARVGRFLPYIGRLQS</sequence>
<evidence type="ECO:0000256" key="2">
    <source>
        <dbReference type="ARBA" id="ARBA00022692"/>
    </source>
</evidence>
<dbReference type="Proteomes" id="UP001139157">
    <property type="component" value="Unassembled WGS sequence"/>
</dbReference>
<dbReference type="GO" id="GO:0016740">
    <property type="term" value="F:transferase activity"/>
    <property type="evidence" value="ECO:0007669"/>
    <property type="project" value="UniProtKB-ARBA"/>
</dbReference>
<evidence type="ECO:0000256" key="5">
    <source>
        <dbReference type="SAM" id="Phobius"/>
    </source>
</evidence>
<dbReference type="PANTHER" id="PTHR12714:SF9">
    <property type="entry name" value="PROTEIN-S-ISOPRENYLCYSTEINE O-METHYLTRANSFERASE"/>
    <property type="match status" value="1"/>
</dbReference>
<dbReference type="RefSeq" id="WP_251918051.1">
    <property type="nucleotide sequence ID" value="NZ_JAMRXG010000023.1"/>
</dbReference>
<comment type="subcellular location">
    <subcellularLocation>
        <location evidence="1">Endomembrane system</location>
        <topology evidence="1">Multi-pass membrane protein</topology>
    </subcellularLocation>
</comment>
<evidence type="ECO:0000313" key="6">
    <source>
        <dbReference type="EMBL" id="MCM6778548.1"/>
    </source>
</evidence>
<comment type="caution">
    <text evidence="6">The sequence shown here is derived from an EMBL/GenBank/DDBJ whole genome shotgun (WGS) entry which is preliminary data.</text>
</comment>
<keyword evidence="4 5" id="KW-0472">Membrane</keyword>
<dbReference type="Gene3D" id="1.20.120.1630">
    <property type="match status" value="1"/>
</dbReference>
<gene>
    <name evidence="6" type="ORF">NDR86_34185</name>
</gene>
<evidence type="ECO:0000313" key="7">
    <source>
        <dbReference type="Proteomes" id="UP001139157"/>
    </source>
</evidence>
<feature type="transmembrane region" description="Helical" evidence="5">
    <location>
        <begin position="124"/>
        <end position="145"/>
    </location>
</feature>
<protein>
    <submittedName>
        <fullName evidence="6">Isoprenylcysteine carboxylmethyltransferase family protein</fullName>
    </submittedName>
</protein>
<evidence type="ECO:0000256" key="3">
    <source>
        <dbReference type="ARBA" id="ARBA00022989"/>
    </source>
</evidence>
<keyword evidence="7" id="KW-1185">Reference proteome</keyword>
<accession>A0A9X2EGZ1</accession>
<dbReference type="AlphaFoldDB" id="A0A9X2EGZ1"/>
<feature type="transmembrane region" description="Helical" evidence="5">
    <location>
        <begin position="50"/>
        <end position="71"/>
    </location>
</feature>
<dbReference type="Pfam" id="PF04191">
    <property type="entry name" value="PEMT"/>
    <property type="match status" value="1"/>
</dbReference>
<evidence type="ECO:0000256" key="1">
    <source>
        <dbReference type="ARBA" id="ARBA00004127"/>
    </source>
</evidence>
<organism evidence="6 7">
    <name type="scientific">Nocardia pulmonis</name>
    <dbReference type="NCBI Taxonomy" id="2951408"/>
    <lineage>
        <taxon>Bacteria</taxon>
        <taxon>Bacillati</taxon>
        <taxon>Actinomycetota</taxon>
        <taxon>Actinomycetes</taxon>
        <taxon>Mycobacteriales</taxon>
        <taxon>Nocardiaceae</taxon>
        <taxon>Nocardia</taxon>
    </lineage>
</organism>
<feature type="transmembrane region" description="Helical" evidence="5">
    <location>
        <begin position="83"/>
        <end position="103"/>
    </location>
</feature>
<feature type="transmembrane region" description="Helical" evidence="5">
    <location>
        <begin position="6"/>
        <end position="27"/>
    </location>
</feature>
<keyword evidence="2 5" id="KW-0812">Transmembrane</keyword>